<proteinExistence type="predicted"/>
<dbReference type="EMBL" id="AVOT02000585">
    <property type="protein sequence ID" value="MBW0463563.1"/>
    <property type="molecule type" value="Genomic_DNA"/>
</dbReference>
<sequence length="122" mass="14223">MAWKTSLPEKKIVRNWYKPPIDNNTNGKPILRPNKPQDRAPFKFHKCQSKSHFAYNFPKKTIINEIEIENTDLIKENNDVNVHESDSKPSEEEEIPDEFSIQTINVSFEVTEVNAHLPQYGD</sequence>
<gene>
    <name evidence="2" type="ORF">O181_003278</name>
</gene>
<dbReference type="Proteomes" id="UP000765509">
    <property type="component" value="Unassembled WGS sequence"/>
</dbReference>
<name>A0A9Q3BE52_9BASI</name>
<dbReference type="AlphaFoldDB" id="A0A9Q3BE52"/>
<accession>A0A9Q3BE52</accession>
<reference evidence="2" key="1">
    <citation type="submission" date="2021-03" db="EMBL/GenBank/DDBJ databases">
        <title>Draft genome sequence of rust myrtle Austropuccinia psidii MF-1, a brazilian biotype.</title>
        <authorList>
            <person name="Quecine M.C."/>
            <person name="Pachon D.M.R."/>
            <person name="Bonatelli M.L."/>
            <person name="Correr F.H."/>
            <person name="Franceschini L.M."/>
            <person name="Leite T.F."/>
            <person name="Margarido G.R.A."/>
            <person name="Almeida C.A."/>
            <person name="Ferrarezi J.A."/>
            <person name="Labate C.A."/>
        </authorList>
    </citation>
    <scope>NUCLEOTIDE SEQUENCE</scope>
    <source>
        <strain evidence="2">MF-1</strain>
    </source>
</reference>
<evidence type="ECO:0000256" key="1">
    <source>
        <dbReference type="SAM" id="MobiDB-lite"/>
    </source>
</evidence>
<keyword evidence="3" id="KW-1185">Reference proteome</keyword>
<feature type="region of interest" description="Disordered" evidence="1">
    <location>
        <begin position="77"/>
        <end position="96"/>
    </location>
</feature>
<organism evidence="2 3">
    <name type="scientific">Austropuccinia psidii MF-1</name>
    <dbReference type="NCBI Taxonomy" id="1389203"/>
    <lineage>
        <taxon>Eukaryota</taxon>
        <taxon>Fungi</taxon>
        <taxon>Dikarya</taxon>
        <taxon>Basidiomycota</taxon>
        <taxon>Pucciniomycotina</taxon>
        <taxon>Pucciniomycetes</taxon>
        <taxon>Pucciniales</taxon>
        <taxon>Sphaerophragmiaceae</taxon>
        <taxon>Austropuccinia</taxon>
    </lineage>
</organism>
<evidence type="ECO:0000313" key="3">
    <source>
        <dbReference type="Proteomes" id="UP000765509"/>
    </source>
</evidence>
<protein>
    <submittedName>
        <fullName evidence="2">Uncharacterized protein</fullName>
    </submittedName>
</protein>
<feature type="region of interest" description="Disordered" evidence="1">
    <location>
        <begin position="18"/>
        <end position="39"/>
    </location>
</feature>
<evidence type="ECO:0000313" key="2">
    <source>
        <dbReference type="EMBL" id="MBW0463563.1"/>
    </source>
</evidence>
<feature type="compositionally biased region" description="Basic and acidic residues" evidence="1">
    <location>
        <begin position="77"/>
        <end position="90"/>
    </location>
</feature>
<comment type="caution">
    <text evidence="2">The sequence shown here is derived from an EMBL/GenBank/DDBJ whole genome shotgun (WGS) entry which is preliminary data.</text>
</comment>